<accession>A0A6A4VLX7</accession>
<evidence type="ECO:0000256" key="9">
    <source>
        <dbReference type="RuleBase" id="RU000393"/>
    </source>
</evidence>
<dbReference type="InterPro" id="IPR001424">
    <property type="entry name" value="SOD_Cu_Zn_dom"/>
</dbReference>
<dbReference type="PANTHER" id="PTHR10003">
    <property type="entry name" value="SUPEROXIDE DISMUTASE CU-ZN -RELATED"/>
    <property type="match status" value="1"/>
</dbReference>
<organism evidence="11 12">
    <name type="scientific">Amphibalanus amphitrite</name>
    <name type="common">Striped barnacle</name>
    <name type="synonym">Balanus amphitrite</name>
    <dbReference type="NCBI Taxonomy" id="1232801"/>
    <lineage>
        <taxon>Eukaryota</taxon>
        <taxon>Metazoa</taxon>
        <taxon>Ecdysozoa</taxon>
        <taxon>Arthropoda</taxon>
        <taxon>Crustacea</taxon>
        <taxon>Multicrustacea</taxon>
        <taxon>Cirripedia</taxon>
        <taxon>Thoracica</taxon>
        <taxon>Thoracicalcarea</taxon>
        <taxon>Balanomorpha</taxon>
        <taxon>Balanoidea</taxon>
        <taxon>Balanidae</taxon>
        <taxon>Amphibalaninae</taxon>
        <taxon>Amphibalanus</taxon>
    </lineage>
</organism>
<comment type="catalytic activity">
    <reaction evidence="8 9">
        <text>2 superoxide + 2 H(+) = H2O2 + O2</text>
        <dbReference type="Rhea" id="RHEA:20696"/>
        <dbReference type="ChEBI" id="CHEBI:15378"/>
        <dbReference type="ChEBI" id="CHEBI:15379"/>
        <dbReference type="ChEBI" id="CHEBI:16240"/>
        <dbReference type="ChEBI" id="CHEBI:18421"/>
        <dbReference type="EC" id="1.15.1.1"/>
    </reaction>
</comment>
<comment type="caution">
    <text evidence="11">The sequence shown here is derived from an EMBL/GenBank/DDBJ whole genome shotgun (WGS) entry which is preliminary data.</text>
</comment>
<dbReference type="Gene3D" id="2.60.40.200">
    <property type="entry name" value="Superoxide dismutase, copper/zinc binding domain"/>
    <property type="match status" value="1"/>
</dbReference>
<dbReference type="OrthoDB" id="2015551at2759"/>
<evidence type="ECO:0000313" key="11">
    <source>
        <dbReference type="EMBL" id="KAF0292514.1"/>
    </source>
</evidence>
<evidence type="ECO:0000256" key="2">
    <source>
        <dbReference type="ARBA" id="ARBA00022723"/>
    </source>
</evidence>
<keyword evidence="3 9" id="KW-0862">Zinc</keyword>
<dbReference type="PROSITE" id="PS00332">
    <property type="entry name" value="SOD_CU_ZN_2"/>
    <property type="match status" value="1"/>
</dbReference>
<dbReference type="PROSITE" id="PS00087">
    <property type="entry name" value="SOD_CU_ZN_1"/>
    <property type="match status" value="1"/>
</dbReference>
<keyword evidence="12" id="KW-1185">Reference proteome</keyword>
<dbReference type="Proteomes" id="UP000440578">
    <property type="component" value="Unassembled WGS sequence"/>
</dbReference>
<keyword evidence="2 9" id="KW-0479">Metal-binding</keyword>
<feature type="domain" description="Superoxide dismutase copper/zinc binding" evidence="10">
    <location>
        <begin position="25"/>
        <end position="161"/>
    </location>
</feature>
<protein>
    <recommendedName>
        <fullName evidence="9">Superoxide dismutase [Cu-Zn]</fullName>
        <ecNumber evidence="9">1.15.1.1</ecNumber>
    </recommendedName>
</protein>
<dbReference type="InterPro" id="IPR024134">
    <property type="entry name" value="SOD_Cu/Zn_/chaperone"/>
</dbReference>
<dbReference type="GO" id="GO:0005507">
    <property type="term" value="F:copper ion binding"/>
    <property type="evidence" value="ECO:0007669"/>
    <property type="project" value="InterPro"/>
</dbReference>
<evidence type="ECO:0000313" key="12">
    <source>
        <dbReference type="Proteomes" id="UP000440578"/>
    </source>
</evidence>
<comment type="cofactor">
    <cofactor evidence="9">
        <name>Cu cation</name>
        <dbReference type="ChEBI" id="CHEBI:23378"/>
    </cofactor>
    <text evidence="9">Binds 1 copper ion per subunit.</text>
</comment>
<dbReference type="CDD" id="cd00305">
    <property type="entry name" value="Cu-Zn_Superoxide_Dismutase"/>
    <property type="match status" value="1"/>
</dbReference>
<evidence type="ECO:0000259" key="10">
    <source>
        <dbReference type="Pfam" id="PF00080"/>
    </source>
</evidence>
<evidence type="ECO:0000256" key="8">
    <source>
        <dbReference type="ARBA" id="ARBA00049204"/>
    </source>
</evidence>
<dbReference type="EC" id="1.15.1.1" evidence="9"/>
<dbReference type="InterPro" id="IPR018152">
    <property type="entry name" value="SOD_Cu/Zn_BS"/>
</dbReference>
<name>A0A6A4VLX7_AMPAM</name>
<evidence type="ECO:0000256" key="4">
    <source>
        <dbReference type="ARBA" id="ARBA00022862"/>
    </source>
</evidence>
<keyword evidence="6 9" id="KW-0186">Copper</keyword>
<dbReference type="EMBL" id="VIIS01001807">
    <property type="protein sequence ID" value="KAF0292514.1"/>
    <property type="molecule type" value="Genomic_DNA"/>
</dbReference>
<keyword evidence="5 9" id="KW-0560">Oxidoreductase</keyword>
<evidence type="ECO:0000256" key="1">
    <source>
        <dbReference type="ARBA" id="ARBA00010457"/>
    </source>
</evidence>
<dbReference type="InterPro" id="IPR036423">
    <property type="entry name" value="SOD-like_Cu/Zn_dom_sf"/>
</dbReference>
<dbReference type="FunFam" id="2.60.40.200:FF:000003">
    <property type="entry name" value="Superoxide dismutase [Cu-Zn], chloroplastic"/>
    <property type="match status" value="1"/>
</dbReference>
<dbReference type="AlphaFoldDB" id="A0A6A4VLX7"/>
<dbReference type="PRINTS" id="PR00068">
    <property type="entry name" value="CUZNDISMTASE"/>
</dbReference>
<comment type="similarity">
    <text evidence="1 9">Belongs to the Cu-Zn superoxide dismutase family.</text>
</comment>
<dbReference type="Pfam" id="PF00080">
    <property type="entry name" value="Sod_Cu"/>
    <property type="match status" value="1"/>
</dbReference>
<reference evidence="11 12" key="1">
    <citation type="submission" date="2019-07" db="EMBL/GenBank/DDBJ databases">
        <title>Draft genome assembly of a fouling barnacle, Amphibalanus amphitrite (Darwin, 1854): The first reference genome for Thecostraca.</title>
        <authorList>
            <person name="Kim W."/>
        </authorList>
    </citation>
    <scope>NUCLEOTIDE SEQUENCE [LARGE SCALE GENOMIC DNA]</scope>
    <source>
        <strain evidence="11">SNU_AA5</strain>
        <tissue evidence="11">Soma without cirri and trophi</tissue>
    </source>
</reference>
<keyword evidence="4" id="KW-0049">Antioxidant</keyword>
<dbReference type="GO" id="GO:0004784">
    <property type="term" value="F:superoxide dismutase activity"/>
    <property type="evidence" value="ECO:0007669"/>
    <property type="project" value="UniProtKB-EC"/>
</dbReference>
<dbReference type="SUPFAM" id="SSF49329">
    <property type="entry name" value="Cu,Zn superoxide dismutase-like"/>
    <property type="match status" value="1"/>
</dbReference>
<comment type="function">
    <text evidence="9">Destroys radicals which are normally produced within the cells and which are toxic to biological systems.</text>
</comment>
<gene>
    <name evidence="11" type="primary">SODC_0</name>
    <name evidence="11" type="ORF">FJT64_009502</name>
</gene>
<keyword evidence="7" id="KW-1015">Disulfide bond</keyword>
<evidence type="ECO:0000256" key="5">
    <source>
        <dbReference type="ARBA" id="ARBA00023002"/>
    </source>
</evidence>
<comment type="cofactor">
    <cofactor evidence="9">
        <name>Zn(2+)</name>
        <dbReference type="ChEBI" id="CHEBI:29105"/>
    </cofactor>
    <text evidence="9">Binds 1 zinc ion per subunit.</text>
</comment>
<evidence type="ECO:0000256" key="7">
    <source>
        <dbReference type="ARBA" id="ARBA00023157"/>
    </source>
</evidence>
<evidence type="ECO:0000256" key="6">
    <source>
        <dbReference type="ARBA" id="ARBA00023008"/>
    </source>
</evidence>
<sequence>MKNVPTNIPKKAQCVLQEASTGGNVRGTIMFERMDDADDSIMVTGTVSGLSAGKHGFHVHQVGSTADGCKAAKGHFNPFERDHGAPTAENRHVGDLGNIDADATLTANVNIKDSMIKFAGDANILGRAIVIHAGEDDLGLGGEADSKTTGHAGARLACCVIGALN</sequence>
<proteinExistence type="inferred from homology"/>
<evidence type="ECO:0000256" key="3">
    <source>
        <dbReference type="ARBA" id="ARBA00022833"/>
    </source>
</evidence>